<sequence length="230" mass="26169">MLQIDLSFSTLSLLGFYVAAAYLVDRSITPPNPSPSTKAEHEGDLMRVAAKLQYMRPAIFLLWLLHFTQILFPYNRDELCLNPDLLNPDMYTWSTTTVLYFLTIFTAAISRMAAYAQLGKNFTYRLATPSGLIKTGFYAYVQHPSYTALLVVASVNGFTMLRLDSSLACVTPRYIAAATWNPLIGIFMTLAVVALLHCRVRDEENMMKSAFGTEWEEWNRKTKKFIPFLF</sequence>
<organism evidence="6 7">
    <name type="scientific">Erysiphe pulchra</name>
    <dbReference type="NCBI Taxonomy" id="225359"/>
    <lineage>
        <taxon>Eukaryota</taxon>
        <taxon>Fungi</taxon>
        <taxon>Dikarya</taxon>
        <taxon>Ascomycota</taxon>
        <taxon>Pezizomycotina</taxon>
        <taxon>Leotiomycetes</taxon>
        <taxon>Erysiphales</taxon>
        <taxon>Erysiphaceae</taxon>
        <taxon>Erysiphe</taxon>
    </lineage>
</organism>
<reference evidence="6 7" key="1">
    <citation type="submission" date="2017-10" db="EMBL/GenBank/DDBJ databases">
        <title>Development of genomic resources for the powdery mildew, Erysiphe pulchra.</title>
        <authorList>
            <person name="Wadl P.A."/>
            <person name="Mack B.M."/>
            <person name="Moore G."/>
            <person name="Beltz S.B."/>
        </authorList>
    </citation>
    <scope>NUCLEOTIDE SEQUENCE [LARGE SCALE GENOMIC DNA]</scope>
    <source>
        <strain evidence="6">Cflorida</strain>
    </source>
</reference>
<dbReference type="GO" id="GO:0005789">
    <property type="term" value="C:endoplasmic reticulum membrane"/>
    <property type="evidence" value="ECO:0007669"/>
    <property type="project" value="UniProtKB-SubCell"/>
</dbReference>
<dbReference type="GO" id="GO:0004671">
    <property type="term" value="F:protein C-terminal S-isoprenylcysteine carboxyl O-methyltransferase activity"/>
    <property type="evidence" value="ECO:0007669"/>
    <property type="project" value="UniProtKB-EC"/>
</dbReference>
<dbReference type="InterPro" id="IPR007269">
    <property type="entry name" value="ICMT_MeTrfase"/>
</dbReference>
<keyword evidence="4 5" id="KW-0472">Membrane</keyword>
<feature type="transmembrane region" description="Helical" evidence="5">
    <location>
        <begin position="178"/>
        <end position="198"/>
    </location>
</feature>
<keyword evidence="5" id="KW-0489">Methyltransferase</keyword>
<name>A0A2S4Q050_9PEZI</name>
<comment type="catalytic activity">
    <reaction evidence="5">
        <text>[protein]-C-terminal S-[(2E,6E)-farnesyl]-L-cysteine + S-adenosyl-L-methionine = [protein]-C-terminal S-[(2E,6E)-farnesyl]-L-cysteine methyl ester + S-adenosyl-L-homocysteine</text>
        <dbReference type="Rhea" id="RHEA:21672"/>
        <dbReference type="Rhea" id="RHEA-COMP:12125"/>
        <dbReference type="Rhea" id="RHEA-COMP:12126"/>
        <dbReference type="ChEBI" id="CHEBI:57856"/>
        <dbReference type="ChEBI" id="CHEBI:59789"/>
        <dbReference type="ChEBI" id="CHEBI:90510"/>
        <dbReference type="ChEBI" id="CHEBI:90511"/>
        <dbReference type="EC" id="2.1.1.100"/>
    </reaction>
</comment>
<dbReference type="OrthoDB" id="422086at2759"/>
<feature type="transmembrane region" description="Helical" evidence="5">
    <location>
        <begin position="54"/>
        <end position="72"/>
    </location>
</feature>
<evidence type="ECO:0000256" key="4">
    <source>
        <dbReference type="ARBA" id="ARBA00023136"/>
    </source>
</evidence>
<dbReference type="Proteomes" id="UP000237438">
    <property type="component" value="Unassembled WGS sequence"/>
</dbReference>
<evidence type="ECO:0000313" key="6">
    <source>
        <dbReference type="EMBL" id="POS87658.1"/>
    </source>
</evidence>
<dbReference type="STRING" id="225359.A0A2S4Q050"/>
<comment type="similarity">
    <text evidence="5">Belongs to the class VI-like SAM-binding methyltransferase superfamily. Isoprenylcysteine carboxyl methyltransferase family.</text>
</comment>
<evidence type="ECO:0000256" key="5">
    <source>
        <dbReference type="RuleBase" id="RU362022"/>
    </source>
</evidence>
<protein>
    <recommendedName>
        <fullName evidence="5">Protein-S-isoprenylcysteine O-methyltransferase</fullName>
        <ecNumber evidence="5">2.1.1.100</ecNumber>
    </recommendedName>
</protein>
<dbReference type="AlphaFoldDB" id="A0A2S4Q050"/>
<feature type="transmembrane region" description="Helical" evidence="5">
    <location>
        <begin position="137"/>
        <end position="158"/>
    </location>
</feature>
<feature type="transmembrane region" description="Helical" evidence="5">
    <location>
        <begin position="92"/>
        <end position="116"/>
    </location>
</feature>
<evidence type="ECO:0000313" key="7">
    <source>
        <dbReference type="Proteomes" id="UP000237438"/>
    </source>
</evidence>
<dbReference type="PANTHER" id="PTHR12714">
    <property type="entry name" value="PROTEIN-S ISOPRENYLCYSTEINE O-METHYLTRANSFERASE"/>
    <property type="match status" value="1"/>
</dbReference>
<dbReference type="PANTHER" id="PTHR12714:SF9">
    <property type="entry name" value="PROTEIN-S-ISOPRENYLCYSTEINE O-METHYLTRANSFERASE"/>
    <property type="match status" value="1"/>
</dbReference>
<dbReference type="EC" id="2.1.1.100" evidence="5"/>
<dbReference type="Pfam" id="PF04140">
    <property type="entry name" value="ICMT"/>
    <property type="match status" value="1"/>
</dbReference>
<accession>A0A2S4Q050</accession>
<dbReference type="GO" id="GO:0032259">
    <property type="term" value="P:methylation"/>
    <property type="evidence" value="ECO:0007669"/>
    <property type="project" value="UniProtKB-KW"/>
</dbReference>
<dbReference type="EMBL" id="PEDP01000089">
    <property type="protein sequence ID" value="POS87658.1"/>
    <property type="molecule type" value="Genomic_DNA"/>
</dbReference>
<keyword evidence="5" id="KW-0949">S-adenosyl-L-methionine</keyword>
<comment type="subcellular location">
    <subcellularLocation>
        <location evidence="5">Endoplasmic reticulum membrane</location>
        <topology evidence="5">Multi-pass membrane protein</topology>
    </subcellularLocation>
    <subcellularLocation>
        <location evidence="1">Membrane</location>
        <topology evidence="1">Multi-pass membrane protein</topology>
    </subcellularLocation>
</comment>
<keyword evidence="2 5" id="KW-0812">Transmembrane</keyword>
<evidence type="ECO:0000256" key="1">
    <source>
        <dbReference type="ARBA" id="ARBA00004141"/>
    </source>
</evidence>
<comment type="caution">
    <text evidence="6">The sequence shown here is derived from an EMBL/GenBank/DDBJ whole genome shotgun (WGS) entry which is preliminary data.</text>
</comment>
<keyword evidence="5" id="KW-0256">Endoplasmic reticulum</keyword>
<keyword evidence="5" id="KW-0808">Transferase</keyword>
<keyword evidence="7" id="KW-1185">Reference proteome</keyword>
<evidence type="ECO:0000256" key="2">
    <source>
        <dbReference type="ARBA" id="ARBA00022692"/>
    </source>
</evidence>
<keyword evidence="3 5" id="KW-1133">Transmembrane helix</keyword>
<evidence type="ECO:0000256" key="3">
    <source>
        <dbReference type="ARBA" id="ARBA00022989"/>
    </source>
</evidence>
<gene>
    <name evidence="6" type="ORF">EPUL_002415</name>
</gene>
<proteinExistence type="inferred from homology"/>
<dbReference type="Gene3D" id="1.20.120.1630">
    <property type="match status" value="1"/>
</dbReference>